<dbReference type="RefSeq" id="WP_055658873.1">
    <property type="nucleotide sequence ID" value="NZ_CXST01000002.1"/>
</dbReference>
<evidence type="ECO:0000313" key="2">
    <source>
        <dbReference type="Proteomes" id="UP000048926"/>
    </source>
</evidence>
<gene>
    <name evidence="1" type="ORF">LAL4801_04154</name>
</gene>
<name>A0A0M6Y8G2_9HYPH</name>
<protein>
    <submittedName>
        <fullName evidence="1">Uncharacterized protein</fullName>
    </submittedName>
</protein>
<proteinExistence type="predicted"/>
<dbReference type="EMBL" id="CXST01000002">
    <property type="protein sequence ID" value="CTQ45699.1"/>
    <property type="molecule type" value="Genomic_DNA"/>
</dbReference>
<sequence>MIGAGPKKPILPRSIRSPDDNFVGDCVATALWNTGGVVVVSEKFERSRNLLYGAAEVLSRCEIPFSFKKSRNAITILPDSYRIFLGFSYLDARPEVSVAGTLRVIVFDPDMPSLFGPRLNSYRRWREYAEVQDLKLGRVKP</sequence>
<evidence type="ECO:0000313" key="1">
    <source>
        <dbReference type="EMBL" id="CTQ45699.1"/>
    </source>
</evidence>
<keyword evidence="2" id="KW-1185">Reference proteome</keyword>
<dbReference type="AlphaFoldDB" id="A0A0M6Y8G2"/>
<reference evidence="2" key="1">
    <citation type="submission" date="2015-07" db="EMBL/GenBank/DDBJ databases">
        <authorList>
            <person name="Rodrigo-Torres Lidia"/>
            <person name="Arahal R.David."/>
        </authorList>
    </citation>
    <scope>NUCLEOTIDE SEQUENCE [LARGE SCALE GENOMIC DNA]</scope>
    <source>
        <strain evidence="2">CECT 4801</strain>
    </source>
</reference>
<accession>A0A0M6Y8G2</accession>
<organism evidence="1 2">
    <name type="scientific">Roseibium aggregatum</name>
    <dbReference type="NCBI Taxonomy" id="187304"/>
    <lineage>
        <taxon>Bacteria</taxon>
        <taxon>Pseudomonadati</taxon>
        <taxon>Pseudomonadota</taxon>
        <taxon>Alphaproteobacteria</taxon>
        <taxon>Hyphomicrobiales</taxon>
        <taxon>Stappiaceae</taxon>
        <taxon>Roseibium</taxon>
    </lineage>
</organism>
<dbReference type="Proteomes" id="UP000048926">
    <property type="component" value="Unassembled WGS sequence"/>
</dbReference>